<sequence>MDQQTSFGLISTIEVPTALSIKGSCWTKEGLLLANYIWDELESESYKLCYTVLSKDGKQDSIVEDNGILPTLFVNPYGDNYVSLVPSEESETTLSLSIFNQEVKPFKGTKSFNGRFVGCTAHSSVFYDVDIWDEKKADVMFVLNFDNNQIKEERKVAIPFPKGNKVSISDGKINLITEVEDGWLHREIDEEGNELRSRILEFDFPFVHEALSLSFDKKSYLLCEENGEIGIVEIDENGDCLYGELFNLGDEFFGTWHPQVINETTAAVQFTTEFGNGWLVIKEDELVELFYNKNKKGYKNLITQEVLSIDNNDLAVSGISTVGGQKDTIGIVFYPRKPRKQAYNKVFVLQHSI</sequence>
<accession>A0A6I3LNZ7</accession>
<reference evidence="1 2" key="1">
    <citation type="submission" date="2019-11" db="EMBL/GenBank/DDBJ databases">
        <title>Genome of Strain BIT-d1.</title>
        <authorList>
            <person name="Yang Y."/>
        </authorList>
    </citation>
    <scope>NUCLEOTIDE SEQUENCE [LARGE SCALE GENOMIC DNA]</scope>
    <source>
        <strain evidence="1 2">BIT-d1</strain>
    </source>
</reference>
<dbReference type="OrthoDB" id="705691at2"/>
<name>A0A6I3LNZ7_9FLAO</name>
<dbReference type="EMBL" id="WMJX01000046">
    <property type="protein sequence ID" value="MTG99146.1"/>
    <property type="molecule type" value="Genomic_DNA"/>
</dbReference>
<proteinExistence type="predicted"/>
<evidence type="ECO:0000313" key="1">
    <source>
        <dbReference type="EMBL" id="MTG99146.1"/>
    </source>
</evidence>
<protein>
    <submittedName>
        <fullName evidence="1">Uncharacterized protein</fullName>
    </submittedName>
</protein>
<dbReference type="AlphaFoldDB" id="A0A6I3LNZ7"/>
<dbReference type="RefSeq" id="WP_155093146.1">
    <property type="nucleotide sequence ID" value="NZ_CP102754.1"/>
</dbReference>
<organism evidence="1 2">
    <name type="scientific">Myroides albus</name>
    <dbReference type="NCBI Taxonomy" id="2562892"/>
    <lineage>
        <taxon>Bacteria</taxon>
        <taxon>Pseudomonadati</taxon>
        <taxon>Bacteroidota</taxon>
        <taxon>Flavobacteriia</taxon>
        <taxon>Flavobacteriales</taxon>
        <taxon>Flavobacteriaceae</taxon>
        <taxon>Myroides</taxon>
    </lineage>
</organism>
<gene>
    <name evidence="1" type="ORF">GJV76_13575</name>
</gene>
<dbReference type="Proteomes" id="UP000438760">
    <property type="component" value="Unassembled WGS sequence"/>
</dbReference>
<comment type="caution">
    <text evidence="1">The sequence shown here is derived from an EMBL/GenBank/DDBJ whole genome shotgun (WGS) entry which is preliminary data.</text>
</comment>
<keyword evidence="2" id="KW-1185">Reference proteome</keyword>
<evidence type="ECO:0000313" key="2">
    <source>
        <dbReference type="Proteomes" id="UP000438760"/>
    </source>
</evidence>